<name>A0AAV5TM71_9BILA</name>
<sequence>RSLENVFKCSWYDSLLSRNIFQSLHREGLTRSSLPVCKYRTIVALDHGLHKWEYTLIVDLLGCAVHEICPVESEFFRGIIFRWIQQHFPLCSDHLHAYLQSEGLFSVVEGSTSTENF</sequence>
<feature type="non-terminal residue" evidence="1">
    <location>
        <position position="117"/>
    </location>
</feature>
<comment type="caution">
    <text evidence="1">The sequence shown here is derived from an EMBL/GenBank/DDBJ whole genome shotgun (WGS) entry which is preliminary data.</text>
</comment>
<dbReference type="EMBL" id="BTSX01000004">
    <property type="protein sequence ID" value="GMS95385.1"/>
    <property type="molecule type" value="Genomic_DNA"/>
</dbReference>
<accession>A0AAV5TM71</accession>
<feature type="non-terminal residue" evidence="1">
    <location>
        <position position="1"/>
    </location>
</feature>
<dbReference type="Proteomes" id="UP001432027">
    <property type="component" value="Unassembled WGS sequence"/>
</dbReference>
<evidence type="ECO:0000313" key="2">
    <source>
        <dbReference type="Proteomes" id="UP001432027"/>
    </source>
</evidence>
<proteinExistence type="predicted"/>
<keyword evidence="2" id="KW-1185">Reference proteome</keyword>
<evidence type="ECO:0000313" key="1">
    <source>
        <dbReference type="EMBL" id="GMS95385.1"/>
    </source>
</evidence>
<gene>
    <name evidence="1" type="ORF">PENTCL1PPCAC_17560</name>
</gene>
<organism evidence="1 2">
    <name type="scientific">Pristionchus entomophagus</name>
    <dbReference type="NCBI Taxonomy" id="358040"/>
    <lineage>
        <taxon>Eukaryota</taxon>
        <taxon>Metazoa</taxon>
        <taxon>Ecdysozoa</taxon>
        <taxon>Nematoda</taxon>
        <taxon>Chromadorea</taxon>
        <taxon>Rhabditida</taxon>
        <taxon>Rhabditina</taxon>
        <taxon>Diplogasteromorpha</taxon>
        <taxon>Diplogasteroidea</taxon>
        <taxon>Neodiplogasteridae</taxon>
        <taxon>Pristionchus</taxon>
    </lineage>
</organism>
<dbReference type="AlphaFoldDB" id="A0AAV5TM71"/>
<reference evidence="1" key="1">
    <citation type="submission" date="2023-10" db="EMBL/GenBank/DDBJ databases">
        <title>Genome assembly of Pristionchus species.</title>
        <authorList>
            <person name="Yoshida K."/>
            <person name="Sommer R.J."/>
        </authorList>
    </citation>
    <scope>NUCLEOTIDE SEQUENCE</scope>
    <source>
        <strain evidence="1">RS0144</strain>
    </source>
</reference>
<protein>
    <submittedName>
        <fullName evidence="1">Uncharacterized protein</fullName>
    </submittedName>
</protein>